<keyword evidence="2" id="KW-1185">Reference proteome</keyword>
<dbReference type="EMBL" id="JASPKY010000052">
    <property type="protein sequence ID" value="KAK9745031.1"/>
    <property type="molecule type" value="Genomic_DNA"/>
</dbReference>
<comment type="caution">
    <text evidence="1">The sequence shown here is derived from an EMBL/GenBank/DDBJ whole genome shotgun (WGS) entry which is preliminary data.</text>
</comment>
<sequence>MSNSFLVVKFDDNYDQFLISTSTYYLESWNTLTFSYRELEKVVSSNSLQSQLNKPETKLRTPNRVKVVEVRHSNCFKSPTIYLNPFE</sequence>
<proteinExistence type="predicted"/>
<evidence type="ECO:0000313" key="1">
    <source>
        <dbReference type="EMBL" id="KAK9745031.1"/>
    </source>
</evidence>
<dbReference type="Proteomes" id="UP001458880">
    <property type="component" value="Unassembled WGS sequence"/>
</dbReference>
<accession>A0AAW1ME13</accession>
<protein>
    <submittedName>
        <fullName evidence="1">Uncharacterized protein</fullName>
    </submittedName>
</protein>
<gene>
    <name evidence="1" type="ORF">QE152_g7225</name>
</gene>
<evidence type="ECO:0000313" key="2">
    <source>
        <dbReference type="Proteomes" id="UP001458880"/>
    </source>
</evidence>
<organism evidence="1 2">
    <name type="scientific">Popillia japonica</name>
    <name type="common">Japanese beetle</name>
    <dbReference type="NCBI Taxonomy" id="7064"/>
    <lineage>
        <taxon>Eukaryota</taxon>
        <taxon>Metazoa</taxon>
        <taxon>Ecdysozoa</taxon>
        <taxon>Arthropoda</taxon>
        <taxon>Hexapoda</taxon>
        <taxon>Insecta</taxon>
        <taxon>Pterygota</taxon>
        <taxon>Neoptera</taxon>
        <taxon>Endopterygota</taxon>
        <taxon>Coleoptera</taxon>
        <taxon>Polyphaga</taxon>
        <taxon>Scarabaeiformia</taxon>
        <taxon>Scarabaeidae</taxon>
        <taxon>Rutelinae</taxon>
        <taxon>Popillia</taxon>
    </lineage>
</organism>
<name>A0AAW1ME13_POPJA</name>
<reference evidence="1 2" key="1">
    <citation type="journal article" date="2024" name="BMC Genomics">
        <title>De novo assembly and annotation of Popillia japonica's genome with initial clues to its potential as an invasive pest.</title>
        <authorList>
            <person name="Cucini C."/>
            <person name="Boschi S."/>
            <person name="Funari R."/>
            <person name="Cardaioli E."/>
            <person name="Iannotti N."/>
            <person name="Marturano G."/>
            <person name="Paoli F."/>
            <person name="Bruttini M."/>
            <person name="Carapelli A."/>
            <person name="Frati F."/>
            <person name="Nardi F."/>
        </authorList>
    </citation>
    <scope>NUCLEOTIDE SEQUENCE [LARGE SCALE GENOMIC DNA]</scope>
    <source>
        <strain evidence="1">DMR45628</strain>
    </source>
</reference>
<dbReference type="AlphaFoldDB" id="A0AAW1ME13"/>